<name>A0A0G2HKB7_9PEZI</name>
<evidence type="ECO:0000256" key="1">
    <source>
        <dbReference type="SAM" id="MobiDB-lite"/>
    </source>
</evidence>
<protein>
    <submittedName>
        <fullName evidence="2">Uncharacterized protein</fullName>
    </submittedName>
</protein>
<dbReference type="Proteomes" id="UP000034182">
    <property type="component" value="Unassembled WGS sequence"/>
</dbReference>
<accession>A0A0G2HKB7</accession>
<dbReference type="AlphaFoldDB" id="A0A0G2HKB7"/>
<dbReference type="EMBL" id="LAQI01000005">
    <property type="protein sequence ID" value="KKY28785.1"/>
    <property type="molecule type" value="Genomic_DNA"/>
</dbReference>
<feature type="compositionally biased region" description="Polar residues" evidence="1">
    <location>
        <begin position="16"/>
        <end position="25"/>
    </location>
</feature>
<evidence type="ECO:0000313" key="3">
    <source>
        <dbReference type="Proteomes" id="UP000034182"/>
    </source>
</evidence>
<sequence length="129" mass="13666">MVTSLHLTAKYYKKMSNTSPNTLSPSHVPYPPDPNPGTIRSLPSIAQDQQDDLAASTAALASHRVALADLAAATLDAQTRLVEVVVRVLEQTVHGSAARAARAKAEHLAAVAKGLEGNWSVRWWGMGSG</sequence>
<proteinExistence type="predicted"/>
<comment type="caution">
    <text evidence="2">The sequence shown here is derived from an EMBL/GenBank/DDBJ whole genome shotgun (WGS) entry which is preliminary data.</text>
</comment>
<evidence type="ECO:0000313" key="2">
    <source>
        <dbReference type="EMBL" id="KKY28785.1"/>
    </source>
</evidence>
<feature type="region of interest" description="Disordered" evidence="1">
    <location>
        <begin position="16"/>
        <end position="42"/>
    </location>
</feature>
<reference evidence="2 3" key="1">
    <citation type="submission" date="2015-03" db="EMBL/GenBank/DDBJ databases">
        <authorList>
            <person name="Morales-Cruz A."/>
            <person name="Amrine K.C."/>
            <person name="Cantu D."/>
        </authorList>
    </citation>
    <scope>NUCLEOTIDE SEQUENCE [LARGE SCALE GENOMIC DNA]</scope>
    <source>
        <strain evidence="2">DS831</strain>
    </source>
</reference>
<reference evidence="2 3" key="2">
    <citation type="submission" date="2015-05" db="EMBL/GenBank/DDBJ databases">
        <title>Distinctive expansion of gene families associated with plant cell wall degradation and secondary metabolism in the genomes of grapevine trunk pathogens.</title>
        <authorList>
            <person name="Lawrence D.P."/>
            <person name="Travadon R."/>
            <person name="Rolshausen P.E."/>
            <person name="Baumgartner K."/>
        </authorList>
    </citation>
    <scope>NUCLEOTIDE SEQUENCE [LARGE SCALE GENOMIC DNA]</scope>
    <source>
        <strain evidence="2">DS831</strain>
    </source>
</reference>
<organism evidence="2 3">
    <name type="scientific">Diplodia seriata</name>
    <dbReference type="NCBI Taxonomy" id="420778"/>
    <lineage>
        <taxon>Eukaryota</taxon>
        <taxon>Fungi</taxon>
        <taxon>Dikarya</taxon>
        <taxon>Ascomycota</taxon>
        <taxon>Pezizomycotina</taxon>
        <taxon>Dothideomycetes</taxon>
        <taxon>Dothideomycetes incertae sedis</taxon>
        <taxon>Botryosphaeriales</taxon>
        <taxon>Botryosphaeriaceae</taxon>
        <taxon>Diplodia</taxon>
    </lineage>
</organism>
<gene>
    <name evidence="2" type="ORF">UCDDS831_g00171</name>
</gene>